<dbReference type="PANTHER" id="PTHR37534:SF10">
    <property type="entry name" value="ZN(II)2CYS6 TRANSCRIPTION FACTOR (EUROFUNG)"/>
    <property type="match status" value="1"/>
</dbReference>
<accession>A0AAN6RGN6</accession>
<feature type="compositionally biased region" description="Polar residues" evidence="3">
    <location>
        <begin position="189"/>
        <end position="204"/>
    </location>
</feature>
<dbReference type="CDD" id="cd00067">
    <property type="entry name" value="GAL4"/>
    <property type="match status" value="1"/>
</dbReference>
<dbReference type="GO" id="GO:0000981">
    <property type="term" value="F:DNA-binding transcription factor activity, RNA polymerase II-specific"/>
    <property type="evidence" value="ECO:0007669"/>
    <property type="project" value="InterPro"/>
</dbReference>
<dbReference type="InterPro" id="IPR021858">
    <property type="entry name" value="Fun_TF"/>
</dbReference>
<evidence type="ECO:0000256" key="3">
    <source>
        <dbReference type="SAM" id="MobiDB-lite"/>
    </source>
</evidence>
<proteinExistence type="predicted"/>
<dbReference type="Proteomes" id="UP001280581">
    <property type="component" value="Unassembled WGS sequence"/>
</dbReference>
<feature type="compositionally biased region" description="Polar residues" evidence="3">
    <location>
        <begin position="664"/>
        <end position="690"/>
    </location>
</feature>
<feature type="compositionally biased region" description="Basic and acidic residues" evidence="3">
    <location>
        <begin position="169"/>
        <end position="180"/>
    </location>
</feature>
<comment type="caution">
    <text evidence="4">The sequence shown here is derived from an EMBL/GenBank/DDBJ whole genome shotgun (WGS) entry which is preliminary data.</text>
</comment>
<evidence type="ECO:0008006" key="6">
    <source>
        <dbReference type="Google" id="ProtNLM"/>
    </source>
</evidence>
<protein>
    <recommendedName>
        <fullName evidence="6">Zn(2)-C6 fungal-type domain-containing protein</fullName>
    </recommendedName>
</protein>
<organism evidence="4 5">
    <name type="scientific">Pseudopithomyces chartarum</name>
    <dbReference type="NCBI Taxonomy" id="1892770"/>
    <lineage>
        <taxon>Eukaryota</taxon>
        <taxon>Fungi</taxon>
        <taxon>Dikarya</taxon>
        <taxon>Ascomycota</taxon>
        <taxon>Pezizomycotina</taxon>
        <taxon>Dothideomycetes</taxon>
        <taxon>Pleosporomycetidae</taxon>
        <taxon>Pleosporales</taxon>
        <taxon>Massarineae</taxon>
        <taxon>Didymosphaeriaceae</taxon>
        <taxon>Pseudopithomyces</taxon>
    </lineage>
</organism>
<dbReference type="AlphaFoldDB" id="A0AAN6RGN6"/>
<name>A0AAN6RGN6_9PLEO</name>
<reference evidence="4 5" key="1">
    <citation type="submission" date="2021-02" db="EMBL/GenBank/DDBJ databases">
        <title>Genome assembly of Pseudopithomyces chartarum.</title>
        <authorList>
            <person name="Jauregui R."/>
            <person name="Singh J."/>
            <person name="Voisey C."/>
        </authorList>
    </citation>
    <scope>NUCLEOTIDE SEQUENCE [LARGE SCALE GENOMIC DNA]</scope>
    <source>
        <strain evidence="4 5">AGR01</strain>
    </source>
</reference>
<feature type="compositionally biased region" description="Low complexity" evidence="3">
    <location>
        <begin position="125"/>
        <end position="139"/>
    </location>
</feature>
<keyword evidence="5" id="KW-1185">Reference proteome</keyword>
<dbReference type="GO" id="GO:0000976">
    <property type="term" value="F:transcription cis-regulatory region binding"/>
    <property type="evidence" value="ECO:0007669"/>
    <property type="project" value="TreeGrafter"/>
</dbReference>
<feature type="region of interest" description="Disordered" evidence="3">
    <location>
        <begin position="663"/>
        <end position="690"/>
    </location>
</feature>
<dbReference type="GO" id="GO:0045944">
    <property type="term" value="P:positive regulation of transcription by RNA polymerase II"/>
    <property type="evidence" value="ECO:0007669"/>
    <property type="project" value="TreeGrafter"/>
</dbReference>
<sequence length="725" mass="81873">MSGYYPNNQNFPPPQYYSVNPNLQNLPNLITPDGSFPHAVSESPVYHGMPGPFAPYPDPHMQQPYIGQYPDASGPMDASQDPNARVRRRPAPGEHCDEAHPMCERCRKGNRECIYPEAQSTQKASRSSKSGKSSSVEGSSPEDHDDDLKERLPPILDDDEEEDEDDMDVESKRQARREASDTPALTLDRSPSPSVDPSLKTPNLVSRPPIHRKGSHPTTTSPATGKPALRKDIAFYLDYFKKHMSAHHYSLKHDTSKFFKVDFLDHAMKYTPLLYAIVGYAAYFHTLSQPNARIHTFLQYYDESITRLRANIMKTKKQGLSTLLTILQLAAIEELLGDWVNLMGHQKAAKEMLTQLYDTKTITQSPFLLKVVLWYSRFDLFIGLQSGGEALLSRDWYVAVHEHYKQKVREHPDDIGLKYDEGFAYSRLLAKESSDFFFRKGKGLISDADFMEQLPKLAERIHGLETRLDPVLMDPKNKVHTIPGTPDPDCIVNPFEPDLLYGGRFWTSNYLRLDMWGIIFMFNLSSAMALQRPPEPEVTARAFRAAQLFEAIRNYPDAPPGATVEAQACFAIATLFLPKDPKTVQWCRKTLAKIESAGYIYPETLRNRFLAGWGISPSDWWLPDDEGCPPIIRSIKDFIQERTTAPRDEVSENLREMRGIFGTLTISNSPPDDTSSNATEETVGMSSLSTNPEELVYYTGSSPDYEYNYDPKVSGASPYASGHFP</sequence>
<feature type="compositionally biased region" description="Acidic residues" evidence="3">
    <location>
        <begin position="156"/>
        <end position="168"/>
    </location>
</feature>
<evidence type="ECO:0000256" key="2">
    <source>
        <dbReference type="ARBA" id="ARBA00023242"/>
    </source>
</evidence>
<evidence type="ECO:0000256" key="1">
    <source>
        <dbReference type="ARBA" id="ARBA00004123"/>
    </source>
</evidence>
<comment type="subcellular location">
    <subcellularLocation>
        <location evidence="1">Nucleus</location>
    </subcellularLocation>
</comment>
<dbReference type="GO" id="GO:0005634">
    <property type="term" value="C:nucleus"/>
    <property type="evidence" value="ECO:0007669"/>
    <property type="project" value="UniProtKB-SubCell"/>
</dbReference>
<feature type="region of interest" description="Disordered" evidence="3">
    <location>
        <begin position="117"/>
        <end position="226"/>
    </location>
</feature>
<evidence type="ECO:0000313" key="5">
    <source>
        <dbReference type="Proteomes" id="UP001280581"/>
    </source>
</evidence>
<dbReference type="Pfam" id="PF11951">
    <property type="entry name" value="Fungal_trans_2"/>
    <property type="match status" value="1"/>
</dbReference>
<gene>
    <name evidence="4" type="ORF">GRF29_69g1879402</name>
</gene>
<dbReference type="GO" id="GO:0008270">
    <property type="term" value="F:zinc ion binding"/>
    <property type="evidence" value="ECO:0007669"/>
    <property type="project" value="InterPro"/>
</dbReference>
<dbReference type="EMBL" id="WVTA01000006">
    <property type="protein sequence ID" value="KAK3209463.1"/>
    <property type="molecule type" value="Genomic_DNA"/>
</dbReference>
<dbReference type="InterPro" id="IPR001138">
    <property type="entry name" value="Zn2Cys6_DnaBD"/>
</dbReference>
<evidence type="ECO:0000313" key="4">
    <source>
        <dbReference type="EMBL" id="KAK3209463.1"/>
    </source>
</evidence>
<dbReference type="PANTHER" id="PTHR37534">
    <property type="entry name" value="TRANSCRIPTIONAL ACTIVATOR PROTEIN UGA3"/>
    <property type="match status" value="1"/>
</dbReference>
<feature type="region of interest" description="Disordered" evidence="3">
    <location>
        <begin position="58"/>
        <end position="99"/>
    </location>
</feature>
<keyword evidence="2" id="KW-0539">Nucleus</keyword>